<keyword evidence="1" id="KW-0812">Transmembrane</keyword>
<dbReference type="EMBL" id="JACHOT010000001">
    <property type="protein sequence ID" value="MBB4649231.1"/>
    <property type="molecule type" value="Genomic_DNA"/>
</dbReference>
<accession>A0ABR6KZM9</accession>
<evidence type="ECO:0000313" key="2">
    <source>
        <dbReference type="EMBL" id="MBB4649231.1"/>
    </source>
</evidence>
<evidence type="ECO:0000313" key="3">
    <source>
        <dbReference type="Proteomes" id="UP000539538"/>
    </source>
</evidence>
<protein>
    <recommendedName>
        <fullName evidence="4">Holin of 3TMs, for gene-transfer release</fullName>
    </recommendedName>
</protein>
<evidence type="ECO:0000256" key="1">
    <source>
        <dbReference type="SAM" id="Phobius"/>
    </source>
</evidence>
<sequence length="175" mass="19101">MSAIAAVILEGAAQLAVPFLKKLLKDKLGGAGGDLADKAIDIVAEKLGAPAERIPEIAEQEPDRLEEAIMAAEPETAELLLAHVKSQQLSNEIQLAEMAKEQTWSWAWRPAWMWFLGFLWCWRLVIVPATDAAIGSTMAAAIDLATLAWLTTLFAGFYMGGHTIKAGLKTWTERK</sequence>
<proteinExistence type="predicted"/>
<name>A0ABR6KZM9_9HYPH</name>
<dbReference type="RefSeq" id="WP_183261022.1">
    <property type="nucleotide sequence ID" value="NZ_BAAAVZ010000008.1"/>
</dbReference>
<dbReference type="Pfam" id="PF11351">
    <property type="entry name" value="GTA_holin_3TM"/>
    <property type="match status" value="1"/>
</dbReference>
<gene>
    <name evidence="2" type="ORF">GGQ99_000953</name>
</gene>
<evidence type="ECO:0008006" key="4">
    <source>
        <dbReference type="Google" id="ProtNLM"/>
    </source>
</evidence>
<reference evidence="2 3" key="1">
    <citation type="submission" date="2020-08" db="EMBL/GenBank/DDBJ databases">
        <title>Genomic Encyclopedia of Type Strains, Phase IV (KMG-IV): sequencing the most valuable type-strain genomes for metagenomic binning, comparative biology and taxonomic classification.</title>
        <authorList>
            <person name="Goeker M."/>
        </authorList>
    </citation>
    <scope>NUCLEOTIDE SEQUENCE [LARGE SCALE GENOMIC DNA]</scope>
    <source>
        <strain evidence="2 3">DSM 7050</strain>
    </source>
</reference>
<keyword evidence="1" id="KW-1133">Transmembrane helix</keyword>
<keyword evidence="1" id="KW-0472">Membrane</keyword>
<dbReference type="InterPro" id="IPR021497">
    <property type="entry name" value="GTA_holin_3TM"/>
</dbReference>
<organism evidence="2 3">
    <name type="scientific">Aminobacter niigataensis</name>
    <dbReference type="NCBI Taxonomy" id="83265"/>
    <lineage>
        <taxon>Bacteria</taxon>
        <taxon>Pseudomonadati</taxon>
        <taxon>Pseudomonadota</taxon>
        <taxon>Alphaproteobacteria</taxon>
        <taxon>Hyphomicrobiales</taxon>
        <taxon>Phyllobacteriaceae</taxon>
        <taxon>Aminobacter</taxon>
    </lineage>
</organism>
<comment type="caution">
    <text evidence="2">The sequence shown here is derived from an EMBL/GenBank/DDBJ whole genome shotgun (WGS) entry which is preliminary data.</text>
</comment>
<dbReference type="Proteomes" id="UP000539538">
    <property type="component" value="Unassembled WGS sequence"/>
</dbReference>
<feature type="transmembrane region" description="Helical" evidence="1">
    <location>
        <begin position="106"/>
        <end position="126"/>
    </location>
</feature>
<feature type="transmembrane region" description="Helical" evidence="1">
    <location>
        <begin position="138"/>
        <end position="159"/>
    </location>
</feature>
<keyword evidence="3" id="KW-1185">Reference proteome</keyword>